<sequence length="580" mass="67245">MCMSVLAQLRLLLWKNWLQQIRSPWFTLMEFFVPLLLIGSSFGLMIGLRKRYESKVNEIEYDPWFVMGNGYDMVIPIDTFDDGTAIIDFTQLYSPGTENQCDFLKLTKYNSTSFRIDIKLIYTPNTTTTYNIMKEVKRRYSIKNMLEYIPPFQYYYNLSALNLEMNMDVEPFETEKEMVSYATNSFSNQCGNPLLDLMLLFYSFCSSSMPIMLFTFHSPFPLLCSQRINGYKLYAQSKGLHWNQLFSSLYPSQQVTMGHCFIMLIVDALILMILTWYIEAVYPGGEGKVALQIAIMAHGQLQCCGSGMFLKAQYGLLFVIVKSGFRENGNYKKLRSRENGIGKISGISRFSGFETIPNKNFNIYIYVSCNLSLPHIPAGLLLMYTMCDIYQYKTISRVSDIAEVRFNSQHGEEAYELPELNPETIQNLKVIRRLTGFPYYWQHAKAMFIKRTIYFLRKWTIFLSQLLFPVFYLVGESQKLYYPFTNYWIVSNLISAYFNNFGYTTPPLAISISDSMILSKKLNRNIAITYTKSGTTVCILILCMVLYGWTSIPFTYWFSFMFTSAPKGFTLIVMYNIISG</sequence>
<proteinExistence type="predicted"/>
<dbReference type="GO" id="GO:0016020">
    <property type="term" value="C:membrane"/>
    <property type="evidence" value="ECO:0007669"/>
    <property type="project" value="InterPro"/>
</dbReference>
<evidence type="ECO:0000256" key="1">
    <source>
        <dbReference type="SAM" id="Phobius"/>
    </source>
</evidence>
<keyword evidence="2" id="KW-1185">Reference proteome</keyword>
<feature type="transmembrane region" description="Helical" evidence="1">
    <location>
        <begin position="256"/>
        <end position="278"/>
    </location>
</feature>
<evidence type="ECO:0000313" key="2">
    <source>
        <dbReference type="Proteomes" id="UP000095283"/>
    </source>
</evidence>
<dbReference type="AlphaFoldDB" id="A0A1I7X1F1"/>
<feature type="transmembrane region" description="Helical" evidence="1">
    <location>
        <begin position="556"/>
        <end position="578"/>
    </location>
</feature>
<dbReference type="GO" id="GO:0140359">
    <property type="term" value="F:ABC-type transporter activity"/>
    <property type="evidence" value="ECO:0007669"/>
    <property type="project" value="InterPro"/>
</dbReference>
<accession>A0A1I7X1F1</accession>
<feature type="transmembrane region" description="Helical" evidence="1">
    <location>
        <begin position="455"/>
        <end position="475"/>
    </location>
</feature>
<feature type="transmembrane region" description="Helical" evidence="1">
    <location>
        <begin position="25"/>
        <end position="48"/>
    </location>
</feature>
<dbReference type="Proteomes" id="UP000095283">
    <property type="component" value="Unplaced"/>
</dbReference>
<keyword evidence="1" id="KW-1133">Transmembrane helix</keyword>
<dbReference type="InterPro" id="IPR026082">
    <property type="entry name" value="ABCA"/>
</dbReference>
<dbReference type="GO" id="GO:0005319">
    <property type="term" value="F:lipid transporter activity"/>
    <property type="evidence" value="ECO:0007669"/>
    <property type="project" value="TreeGrafter"/>
</dbReference>
<name>A0A1I7X1F1_HETBA</name>
<reference evidence="3" key="1">
    <citation type="submission" date="2016-11" db="UniProtKB">
        <authorList>
            <consortium name="WormBaseParasite"/>
        </authorList>
    </citation>
    <scope>IDENTIFICATION</scope>
</reference>
<dbReference type="PANTHER" id="PTHR19229:SF250">
    <property type="entry name" value="ABC TRANSPORTER DOMAIN-CONTAINING PROTEIN-RELATED"/>
    <property type="match status" value="1"/>
</dbReference>
<dbReference type="PANTHER" id="PTHR19229">
    <property type="entry name" value="ATP-BINDING CASSETTE TRANSPORTER SUBFAMILY A ABCA"/>
    <property type="match status" value="1"/>
</dbReference>
<feature type="transmembrane region" description="Helical" evidence="1">
    <location>
        <begin position="530"/>
        <end position="550"/>
    </location>
</feature>
<keyword evidence="1" id="KW-0472">Membrane</keyword>
<feature type="transmembrane region" description="Helical" evidence="1">
    <location>
        <begin position="487"/>
        <end position="509"/>
    </location>
</feature>
<dbReference type="WBParaSite" id="Hba_11221">
    <property type="protein sequence ID" value="Hba_11221"/>
    <property type="gene ID" value="Hba_11221"/>
</dbReference>
<evidence type="ECO:0000313" key="3">
    <source>
        <dbReference type="WBParaSite" id="Hba_11221"/>
    </source>
</evidence>
<protein>
    <submittedName>
        <fullName evidence="3">ABC transporter domain-containing protein</fullName>
    </submittedName>
</protein>
<organism evidence="2 3">
    <name type="scientific">Heterorhabditis bacteriophora</name>
    <name type="common">Entomopathogenic nematode worm</name>
    <dbReference type="NCBI Taxonomy" id="37862"/>
    <lineage>
        <taxon>Eukaryota</taxon>
        <taxon>Metazoa</taxon>
        <taxon>Ecdysozoa</taxon>
        <taxon>Nematoda</taxon>
        <taxon>Chromadorea</taxon>
        <taxon>Rhabditida</taxon>
        <taxon>Rhabditina</taxon>
        <taxon>Rhabditomorpha</taxon>
        <taxon>Strongyloidea</taxon>
        <taxon>Heterorhabditidae</taxon>
        <taxon>Heterorhabditis</taxon>
    </lineage>
</organism>
<keyword evidence="1" id="KW-0812">Transmembrane</keyword>